<dbReference type="PANTHER" id="PTHR27002:SF422">
    <property type="entry name" value="RECEPTOR-LIKE SERINE_THREONINE-PROTEIN KINASE"/>
    <property type="match status" value="1"/>
</dbReference>
<evidence type="ECO:0008006" key="8">
    <source>
        <dbReference type="Google" id="ProtNLM"/>
    </source>
</evidence>
<evidence type="ECO:0000313" key="6">
    <source>
        <dbReference type="EMBL" id="KAH0760460.1"/>
    </source>
</evidence>
<gene>
    <name evidence="6" type="ORF">KY290_016533</name>
</gene>
<keyword evidence="2" id="KW-0808">Transferase</keyword>
<accession>A0ABQ7V8N9</accession>
<organism evidence="6 7">
    <name type="scientific">Solanum tuberosum</name>
    <name type="common">Potato</name>
    <dbReference type="NCBI Taxonomy" id="4113"/>
    <lineage>
        <taxon>Eukaryota</taxon>
        <taxon>Viridiplantae</taxon>
        <taxon>Streptophyta</taxon>
        <taxon>Embryophyta</taxon>
        <taxon>Tracheophyta</taxon>
        <taxon>Spermatophyta</taxon>
        <taxon>Magnoliopsida</taxon>
        <taxon>eudicotyledons</taxon>
        <taxon>Gunneridae</taxon>
        <taxon>Pentapetalae</taxon>
        <taxon>asterids</taxon>
        <taxon>lamiids</taxon>
        <taxon>Solanales</taxon>
        <taxon>Solanaceae</taxon>
        <taxon>Solanoideae</taxon>
        <taxon>Solaneae</taxon>
        <taxon>Solanum</taxon>
    </lineage>
</organism>
<evidence type="ECO:0000256" key="4">
    <source>
        <dbReference type="ARBA" id="ARBA00022777"/>
    </source>
</evidence>
<keyword evidence="1" id="KW-0723">Serine/threonine-protein kinase</keyword>
<evidence type="ECO:0000313" key="7">
    <source>
        <dbReference type="Proteomes" id="UP000826656"/>
    </source>
</evidence>
<evidence type="ECO:0000256" key="3">
    <source>
        <dbReference type="ARBA" id="ARBA00022741"/>
    </source>
</evidence>
<evidence type="ECO:0000256" key="5">
    <source>
        <dbReference type="ARBA" id="ARBA00022840"/>
    </source>
</evidence>
<protein>
    <recommendedName>
        <fullName evidence="8">S-locus receptor kinase C-terminal domain-containing protein</fullName>
    </recommendedName>
</protein>
<reference evidence="6 7" key="1">
    <citation type="journal article" date="2021" name="bioRxiv">
        <title>Chromosome-scale and haplotype-resolved genome assembly of a tetraploid potato cultivar.</title>
        <authorList>
            <person name="Sun H."/>
            <person name="Jiao W.-B."/>
            <person name="Krause K."/>
            <person name="Campoy J.A."/>
            <person name="Goel M."/>
            <person name="Folz-Donahue K."/>
            <person name="Kukat C."/>
            <person name="Huettel B."/>
            <person name="Schneeberger K."/>
        </authorList>
    </citation>
    <scope>NUCLEOTIDE SEQUENCE [LARGE SCALE GENOMIC DNA]</scope>
    <source>
        <strain evidence="6">SolTubOtavaFocal</strain>
        <tissue evidence="6">Leaves</tissue>
    </source>
</reference>
<dbReference type="Proteomes" id="UP000826656">
    <property type="component" value="Unassembled WGS sequence"/>
</dbReference>
<evidence type="ECO:0000256" key="1">
    <source>
        <dbReference type="ARBA" id="ARBA00022527"/>
    </source>
</evidence>
<proteinExistence type="predicted"/>
<name>A0ABQ7V8N9_SOLTU</name>
<dbReference type="EMBL" id="JAIVGD010000013">
    <property type="protein sequence ID" value="KAH0760460.1"/>
    <property type="molecule type" value="Genomic_DNA"/>
</dbReference>
<comment type="caution">
    <text evidence="6">The sequence shown here is derived from an EMBL/GenBank/DDBJ whole genome shotgun (WGS) entry which is preliminary data.</text>
</comment>
<keyword evidence="7" id="KW-1185">Reference proteome</keyword>
<keyword evidence="3" id="KW-0547">Nucleotide-binding</keyword>
<evidence type="ECO:0000256" key="2">
    <source>
        <dbReference type="ARBA" id="ARBA00022679"/>
    </source>
</evidence>
<sequence length="71" mass="8148">MVMRCIHIGLLCVQDHAVYRPSMSDVVLMLSRCYCLDSRREITEAEARYLKSQNTMSSNYVMSSSNKLPNT</sequence>
<keyword evidence="5" id="KW-0067">ATP-binding</keyword>
<dbReference type="PANTHER" id="PTHR27002">
    <property type="entry name" value="RECEPTOR-LIKE SERINE/THREONINE-PROTEIN KINASE SD1-8"/>
    <property type="match status" value="1"/>
</dbReference>
<keyword evidence="4" id="KW-0418">Kinase</keyword>